<dbReference type="AlphaFoldDB" id="A0A1I7W7C9"/>
<evidence type="ECO:0000256" key="1">
    <source>
        <dbReference type="SAM" id="MobiDB-lite"/>
    </source>
</evidence>
<dbReference type="Proteomes" id="UP000095283">
    <property type="component" value="Unplaced"/>
</dbReference>
<feature type="compositionally biased region" description="Basic and acidic residues" evidence="1">
    <location>
        <begin position="17"/>
        <end position="26"/>
    </location>
</feature>
<reference evidence="3" key="1">
    <citation type="submission" date="2016-11" db="UniProtKB">
        <authorList>
            <consortium name="WormBaseParasite"/>
        </authorList>
    </citation>
    <scope>IDENTIFICATION</scope>
</reference>
<keyword evidence="2" id="KW-1185">Reference proteome</keyword>
<dbReference type="WBParaSite" id="Hba_00552">
    <property type="protein sequence ID" value="Hba_00552"/>
    <property type="gene ID" value="Hba_00552"/>
</dbReference>
<name>A0A1I7W7C9_HETBA</name>
<accession>A0A1I7W7C9</accession>
<feature type="compositionally biased region" description="Basic residues" evidence="1">
    <location>
        <begin position="1"/>
        <end position="16"/>
    </location>
</feature>
<organism evidence="2 3">
    <name type="scientific">Heterorhabditis bacteriophora</name>
    <name type="common">Entomopathogenic nematode worm</name>
    <dbReference type="NCBI Taxonomy" id="37862"/>
    <lineage>
        <taxon>Eukaryota</taxon>
        <taxon>Metazoa</taxon>
        <taxon>Ecdysozoa</taxon>
        <taxon>Nematoda</taxon>
        <taxon>Chromadorea</taxon>
        <taxon>Rhabditida</taxon>
        <taxon>Rhabditina</taxon>
        <taxon>Rhabditomorpha</taxon>
        <taxon>Strongyloidea</taxon>
        <taxon>Heterorhabditidae</taxon>
        <taxon>Heterorhabditis</taxon>
    </lineage>
</organism>
<evidence type="ECO:0000313" key="2">
    <source>
        <dbReference type="Proteomes" id="UP000095283"/>
    </source>
</evidence>
<evidence type="ECO:0000313" key="3">
    <source>
        <dbReference type="WBParaSite" id="Hba_00552"/>
    </source>
</evidence>
<sequence>MSRKTTKKSSKGKDRKRRDAEDDDRV</sequence>
<proteinExistence type="predicted"/>
<protein>
    <submittedName>
        <fullName evidence="3">Pilus assembly protein</fullName>
    </submittedName>
</protein>
<feature type="region of interest" description="Disordered" evidence="1">
    <location>
        <begin position="1"/>
        <end position="26"/>
    </location>
</feature>